<dbReference type="OrthoDB" id="190105at2759"/>
<dbReference type="PRINTS" id="PR00320">
    <property type="entry name" value="GPROTEINBRPT"/>
</dbReference>
<evidence type="ECO:0000256" key="3">
    <source>
        <dbReference type="PROSITE-ProRule" id="PRU00221"/>
    </source>
</evidence>
<accession>I0YLB5</accession>
<keyword evidence="2" id="KW-0677">Repeat</keyword>
<dbReference type="SUPFAM" id="SSF50978">
    <property type="entry name" value="WD40 repeat-like"/>
    <property type="match status" value="1"/>
</dbReference>
<comment type="caution">
    <text evidence="5">The sequence shown here is derived from an EMBL/GenBank/DDBJ whole genome shotgun (WGS) entry which is preliminary data.</text>
</comment>
<dbReference type="PANTHER" id="PTHR19879">
    <property type="entry name" value="TRANSCRIPTION INITIATION FACTOR TFIID"/>
    <property type="match status" value="1"/>
</dbReference>
<dbReference type="InterPro" id="IPR015943">
    <property type="entry name" value="WD40/YVTN_repeat-like_dom_sf"/>
</dbReference>
<evidence type="ECO:0000256" key="1">
    <source>
        <dbReference type="ARBA" id="ARBA00022574"/>
    </source>
</evidence>
<dbReference type="RefSeq" id="XP_005643728.1">
    <property type="nucleotide sequence ID" value="XM_005643671.1"/>
</dbReference>
<dbReference type="InterPro" id="IPR001680">
    <property type="entry name" value="WD40_rpt"/>
</dbReference>
<name>I0YLB5_COCSC</name>
<sequence>MSKADTQSAAAQEHLTPAAMPALLAAKQASAYGHHARVFDLAFSPSDSRLIASASDDDTAKIWQQTKEGGDFMQVSSFHGHTDSVLRVSWAPDGRLLASGSADTTVRLWSFDTPEASDEIPRYGAEEASCLEGHPEEVYGCEFVHGDGGSLQLATGSSENVYLWDVATATRLTEAGPPTDMRDNAGGTLLPPYPTFSSL</sequence>
<feature type="region of interest" description="Disordered" evidence="4">
    <location>
        <begin position="174"/>
        <end position="199"/>
    </location>
</feature>
<dbReference type="SMART" id="SM00320">
    <property type="entry name" value="WD40"/>
    <property type="match status" value="3"/>
</dbReference>
<dbReference type="Pfam" id="PF00400">
    <property type="entry name" value="WD40"/>
    <property type="match status" value="3"/>
</dbReference>
<dbReference type="KEGG" id="csl:COCSUDRAFT_59666"/>
<feature type="repeat" description="WD" evidence="3">
    <location>
        <begin position="78"/>
        <end position="119"/>
    </location>
</feature>
<dbReference type="PROSITE" id="PS50082">
    <property type="entry name" value="WD_REPEATS_2"/>
    <property type="match status" value="2"/>
</dbReference>
<evidence type="ECO:0000256" key="4">
    <source>
        <dbReference type="SAM" id="MobiDB-lite"/>
    </source>
</evidence>
<dbReference type="InterPro" id="IPR036322">
    <property type="entry name" value="WD40_repeat_dom_sf"/>
</dbReference>
<reference evidence="5 6" key="1">
    <citation type="journal article" date="2012" name="Genome Biol.">
        <title>The genome of the polar eukaryotic microalga coccomyxa subellipsoidea reveals traits of cold adaptation.</title>
        <authorList>
            <person name="Blanc G."/>
            <person name="Agarkova I."/>
            <person name="Grimwood J."/>
            <person name="Kuo A."/>
            <person name="Brueggeman A."/>
            <person name="Dunigan D."/>
            <person name="Gurnon J."/>
            <person name="Ladunga I."/>
            <person name="Lindquist E."/>
            <person name="Lucas S."/>
            <person name="Pangilinan J."/>
            <person name="Proschold T."/>
            <person name="Salamov A."/>
            <person name="Schmutz J."/>
            <person name="Weeks D."/>
            <person name="Yamada T."/>
            <person name="Claverie J.M."/>
            <person name="Grigoriev I."/>
            <person name="Van Etten J."/>
            <person name="Lomsadze A."/>
            <person name="Borodovsky M."/>
        </authorList>
    </citation>
    <scope>NUCLEOTIDE SEQUENCE [LARGE SCALE GENOMIC DNA]</scope>
    <source>
        <strain evidence="5 6">C-169</strain>
    </source>
</reference>
<dbReference type="AlphaFoldDB" id="I0YLB5"/>
<keyword evidence="1 3" id="KW-0853">WD repeat</keyword>
<protein>
    <submittedName>
        <fullName evidence="5">WD40 repeat-like protein</fullName>
    </submittedName>
</protein>
<dbReference type="GeneID" id="17037114"/>
<evidence type="ECO:0000313" key="5">
    <source>
        <dbReference type="EMBL" id="EIE19184.1"/>
    </source>
</evidence>
<dbReference type="eggNOG" id="KOG0271">
    <property type="taxonomic scope" value="Eukaryota"/>
</dbReference>
<feature type="repeat" description="WD" evidence="3">
    <location>
        <begin position="31"/>
        <end position="64"/>
    </location>
</feature>
<keyword evidence="6" id="KW-1185">Reference proteome</keyword>
<dbReference type="EMBL" id="AGSI01000020">
    <property type="protein sequence ID" value="EIE19184.1"/>
    <property type="molecule type" value="Genomic_DNA"/>
</dbReference>
<dbReference type="Proteomes" id="UP000007264">
    <property type="component" value="Unassembled WGS sequence"/>
</dbReference>
<dbReference type="Gene3D" id="2.130.10.10">
    <property type="entry name" value="YVTN repeat-like/Quinoprotein amine dehydrogenase"/>
    <property type="match status" value="1"/>
</dbReference>
<organism evidence="5 6">
    <name type="scientific">Coccomyxa subellipsoidea (strain C-169)</name>
    <name type="common">Green microalga</name>
    <dbReference type="NCBI Taxonomy" id="574566"/>
    <lineage>
        <taxon>Eukaryota</taxon>
        <taxon>Viridiplantae</taxon>
        <taxon>Chlorophyta</taxon>
        <taxon>core chlorophytes</taxon>
        <taxon>Trebouxiophyceae</taxon>
        <taxon>Trebouxiophyceae incertae sedis</taxon>
        <taxon>Coccomyxaceae</taxon>
        <taxon>Coccomyxa</taxon>
        <taxon>Coccomyxa subellipsoidea</taxon>
    </lineage>
</organism>
<proteinExistence type="predicted"/>
<evidence type="ECO:0000313" key="6">
    <source>
        <dbReference type="Proteomes" id="UP000007264"/>
    </source>
</evidence>
<dbReference type="STRING" id="574566.I0YLB5"/>
<evidence type="ECO:0000256" key="2">
    <source>
        <dbReference type="ARBA" id="ARBA00022737"/>
    </source>
</evidence>
<dbReference type="PANTHER" id="PTHR19879:SF9">
    <property type="entry name" value="TRANSCRIPTION INITIATION FACTOR TFIID SUBUNIT 5"/>
    <property type="match status" value="1"/>
</dbReference>
<gene>
    <name evidence="5" type="ORF">COCSUDRAFT_59666</name>
</gene>
<dbReference type="InterPro" id="IPR020472">
    <property type="entry name" value="WD40_PAC1"/>
</dbReference>
<dbReference type="PROSITE" id="PS50294">
    <property type="entry name" value="WD_REPEATS_REGION"/>
    <property type="match status" value="2"/>
</dbReference>